<keyword evidence="1" id="KW-0472">Membrane</keyword>
<organism evidence="3 4">
    <name type="scientific">Mizuhopecten yessoensis</name>
    <name type="common">Japanese scallop</name>
    <name type="synonym">Patinopecten yessoensis</name>
    <dbReference type="NCBI Taxonomy" id="6573"/>
    <lineage>
        <taxon>Eukaryota</taxon>
        <taxon>Metazoa</taxon>
        <taxon>Spiralia</taxon>
        <taxon>Lophotrochozoa</taxon>
        <taxon>Mollusca</taxon>
        <taxon>Bivalvia</taxon>
        <taxon>Autobranchia</taxon>
        <taxon>Pteriomorphia</taxon>
        <taxon>Pectinida</taxon>
        <taxon>Pectinoidea</taxon>
        <taxon>Pectinidae</taxon>
        <taxon>Mizuhopecten</taxon>
    </lineage>
</organism>
<keyword evidence="3" id="KW-0808">Transferase</keyword>
<keyword evidence="3" id="KW-0489">Methyltransferase</keyword>
<evidence type="ECO:0000256" key="1">
    <source>
        <dbReference type="SAM" id="Phobius"/>
    </source>
</evidence>
<dbReference type="PANTHER" id="PTHR32026:SF10">
    <property type="entry name" value="METHYLTRANSFERASE-LIKE PROTEIN 24-RELATED"/>
    <property type="match status" value="1"/>
</dbReference>
<protein>
    <submittedName>
        <fullName evidence="3">Methyltransferase-like protein 24</fullName>
    </submittedName>
</protein>
<dbReference type="Proteomes" id="UP000242188">
    <property type="component" value="Unassembled WGS sequence"/>
</dbReference>
<feature type="transmembrane region" description="Helical" evidence="1">
    <location>
        <begin position="21"/>
        <end position="38"/>
    </location>
</feature>
<dbReference type="GO" id="GO:0032259">
    <property type="term" value="P:methylation"/>
    <property type="evidence" value="ECO:0007669"/>
    <property type="project" value="UniProtKB-KW"/>
</dbReference>
<keyword evidence="1" id="KW-0812">Transmembrane</keyword>
<comment type="caution">
    <text evidence="3">The sequence shown here is derived from an EMBL/GenBank/DDBJ whole genome shotgun (WGS) entry which is preliminary data.</text>
</comment>
<accession>A0A210Q1R4</accession>
<dbReference type="InterPro" id="IPR025714">
    <property type="entry name" value="Methyltranfer_dom"/>
</dbReference>
<gene>
    <name evidence="3" type="ORF">KP79_PYT15759</name>
</gene>
<evidence type="ECO:0000313" key="3">
    <source>
        <dbReference type="EMBL" id="OWF42680.1"/>
    </source>
</evidence>
<evidence type="ECO:0000259" key="2">
    <source>
        <dbReference type="Pfam" id="PF13383"/>
    </source>
</evidence>
<dbReference type="Pfam" id="PF13383">
    <property type="entry name" value="Methyltransf_22"/>
    <property type="match status" value="1"/>
</dbReference>
<dbReference type="OrthoDB" id="10006218at2759"/>
<dbReference type="GO" id="GO:0008168">
    <property type="term" value="F:methyltransferase activity"/>
    <property type="evidence" value="ECO:0007669"/>
    <property type="project" value="UniProtKB-KW"/>
</dbReference>
<evidence type="ECO:0000313" key="4">
    <source>
        <dbReference type="Proteomes" id="UP000242188"/>
    </source>
</evidence>
<feature type="domain" description="Methyltransferase" evidence="2">
    <location>
        <begin position="91"/>
        <end position="214"/>
    </location>
</feature>
<reference evidence="3 4" key="1">
    <citation type="journal article" date="2017" name="Nat. Ecol. Evol.">
        <title>Scallop genome provides insights into evolution of bilaterian karyotype and development.</title>
        <authorList>
            <person name="Wang S."/>
            <person name="Zhang J."/>
            <person name="Jiao W."/>
            <person name="Li J."/>
            <person name="Xun X."/>
            <person name="Sun Y."/>
            <person name="Guo X."/>
            <person name="Huan P."/>
            <person name="Dong B."/>
            <person name="Zhang L."/>
            <person name="Hu X."/>
            <person name="Sun X."/>
            <person name="Wang J."/>
            <person name="Zhao C."/>
            <person name="Wang Y."/>
            <person name="Wang D."/>
            <person name="Huang X."/>
            <person name="Wang R."/>
            <person name="Lv J."/>
            <person name="Li Y."/>
            <person name="Zhang Z."/>
            <person name="Liu B."/>
            <person name="Lu W."/>
            <person name="Hui Y."/>
            <person name="Liang J."/>
            <person name="Zhou Z."/>
            <person name="Hou R."/>
            <person name="Li X."/>
            <person name="Liu Y."/>
            <person name="Li H."/>
            <person name="Ning X."/>
            <person name="Lin Y."/>
            <person name="Zhao L."/>
            <person name="Xing Q."/>
            <person name="Dou J."/>
            <person name="Li Y."/>
            <person name="Mao J."/>
            <person name="Guo H."/>
            <person name="Dou H."/>
            <person name="Li T."/>
            <person name="Mu C."/>
            <person name="Jiang W."/>
            <person name="Fu Q."/>
            <person name="Fu X."/>
            <person name="Miao Y."/>
            <person name="Liu J."/>
            <person name="Yu Q."/>
            <person name="Li R."/>
            <person name="Liao H."/>
            <person name="Li X."/>
            <person name="Kong Y."/>
            <person name="Jiang Z."/>
            <person name="Chourrout D."/>
            <person name="Li R."/>
            <person name="Bao Z."/>
        </authorList>
    </citation>
    <scope>NUCLEOTIDE SEQUENCE [LARGE SCALE GENOMIC DNA]</scope>
    <source>
        <strain evidence="3 4">PY_sf001</strain>
    </source>
</reference>
<keyword evidence="4" id="KW-1185">Reference proteome</keyword>
<dbReference type="EMBL" id="NEDP02005239">
    <property type="protein sequence ID" value="OWF42680.1"/>
    <property type="molecule type" value="Genomic_DNA"/>
</dbReference>
<dbReference type="InterPro" id="IPR026913">
    <property type="entry name" value="METTL24"/>
</dbReference>
<sequence>MVVHKNAQERFAMAKRCSGCVTLWLTSITGLSLPLLWMDMVNRGPGNLIKTVSATQTSRLDTCMIPSHSALVTYTLPRLATLYHTYLSSEQIPCKQGVRLGRTRSGGWDVCIDEEFRLADPCVVYSFGVGKDFSFSEEMTRTFGCFVYAFDPGVKRTGRRQLQRLIFTPEGINNFTGYSRQRRTRMSTLKEIRRHFGHCDKTVDVITMDIAPTELAVIPHALQHGDLHSVKQFNLRLGNPAHVLKETTENYISRLNVLRDLCFVGFRSWIINENNKCLFHSDVLHKHVIGCHEVSFLNLRYI</sequence>
<keyword evidence="1" id="KW-1133">Transmembrane helix</keyword>
<dbReference type="PANTHER" id="PTHR32026">
    <property type="entry name" value="METHYLTRANSFERASE-LIKE PROTEIN 24"/>
    <property type="match status" value="1"/>
</dbReference>
<dbReference type="AlphaFoldDB" id="A0A210Q1R4"/>
<proteinExistence type="predicted"/>
<name>A0A210Q1R4_MIZYE</name>